<dbReference type="GO" id="GO:0004803">
    <property type="term" value="F:transposase activity"/>
    <property type="evidence" value="ECO:0007669"/>
    <property type="project" value="InterPro"/>
</dbReference>
<dbReference type="PANTHER" id="PTHR33055">
    <property type="entry name" value="TRANSPOSASE FOR INSERTION SEQUENCE ELEMENT IS1111A"/>
    <property type="match status" value="1"/>
</dbReference>
<evidence type="ECO:0000259" key="2">
    <source>
        <dbReference type="Pfam" id="PF02371"/>
    </source>
</evidence>
<name>A0A0U3HUD7_9MICC</name>
<evidence type="ECO:0000313" key="5">
    <source>
        <dbReference type="Proteomes" id="UP000057181"/>
    </source>
</evidence>
<evidence type="ECO:0000313" key="4">
    <source>
        <dbReference type="EMBL" id="GEO93775.1"/>
    </source>
</evidence>
<keyword evidence="6" id="KW-1185">Reference proteome</keyword>
<protein>
    <submittedName>
        <fullName evidence="3 4">Transposase</fullName>
    </submittedName>
</protein>
<dbReference type="GO" id="GO:0003677">
    <property type="term" value="F:DNA binding"/>
    <property type="evidence" value="ECO:0007669"/>
    <property type="project" value="InterPro"/>
</dbReference>
<sequence>MSIVAEQYTHIVGVDTHARTHTYAVMSSITGQITDTATFPTSPPGVARALTWMGRRSTAGRTLVAVEGASSYGAGLTRALEAAGVDVCDVKPPRRASRAGSGKSDEIDASAAARAVAGIDTSLLLRPRTGGNRNALRILLNARRSMDRQRTADRNALTALARTMDLGIDARKALTVAQIRTIGSWRDHPSDTLETAVARTEARRLARAVVGITVDLEENRTAMARIVDTMAPGLLEVPGVGPVTAAILLVAYSHHGRVRSEAAFAALAGVSPIPASSGNTVRHRLNRHGDRQLNQALDTIARSRMTFDPATRDYIARRTQEGRTGREIRRCLKRTIARQLYRRIRALMP</sequence>
<dbReference type="EMBL" id="CP013254">
    <property type="protein sequence ID" value="ALU38896.1"/>
    <property type="molecule type" value="Genomic_DNA"/>
</dbReference>
<dbReference type="Proteomes" id="UP000321155">
    <property type="component" value="Unassembled WGS sequence"/>
</dbReference>
<dbReference type="EMBL" id="BJZR01000182">
    <property type="protein sequence ID" value="GEO93775.1"/>
    <property type="molecule type" value="Genomic_DNA"/>
</dbReference>
<dbReference type="Pfam" id="PF02371">
    <property type="entry name" value="Transposase_20"/>
    <property type="match status" value="1"/>
</dbReference>
<dbReference type="Pfam" id="PF01548">
    <property type="entry name" value="DEDD_Tnp_IS110"/>
    <property type="match status" value="1"/>
</dbReference>
<proteinExistence type="predicted"/>
<dbReference type="InterPro" id="IPR047650">
    <property type="entry name" value="Transpos_IS110"/>
</dbReference>
<accession>A0A0U3HUD7</accession>
<feature type="domain" description="Transposase IS110-like N-terminal" evidence="1">
    <location>
        <begin position="12"/>
        <end position="160"/>
    </location>
</feature>
<reference evidence="3 5" key="1">
    <citation type="submission" date="2015-11" db="EMBL/GenBank/DDBJ databases">
        <title>Complete Genome Sequence of Kocuria flava strain HO-9041.</title>
        <authorList>
            <person name="Zhou M."/>
            <person name="Dai J."/>
        </authorList>
    </citation>
    <scope>NUCLEOTIDE SEQUENCE [LARGE SCALE GENOMIC DNA]</scope>
    <source>
        <strain evidence="3 5">HO-9041</strain>
    </source>
</reference>
<dbReference type="PANTHER" id="PTHR33055:SF16">
    <property type="entry name" value="TRANSPOSASE FOR INSERTION SEQUENCE ELEMENT IS1547"/>
    <property type="match status" value="1"/>
</dbReference>
<dbReference type="RefSeq" id="WP_058857608.1">
    <property type="nucleotide sequence ID" value="NZ_BJZR01000182.1"/>
</dbReference>
<reference evidence="4 6" key="2">
    <citation type="submission" date="2019-07" db="EMBL/GenBank/DDBJ databases">
        <title>Whole genome shotgun sequence of Kocuria flava NBRC 107626.</title>
        <authorList>
            <person name="Hosoyama A."/>
            <person name="Uohara A."/>
            <person name="Ohji S."/>
            <person name="Ichikawa N."/>
        </authorList>
    </citation>
    <scope>NUCLEOTIDE SEQUENCE [LARGE SCALE GENOMIC DNA]</scope>
    <source>
        <strain evidence="4 6">NBRC 107626</strain>
    </source>
</reference>
<dbReference type="OrthoDB" id="4337860at2"/>
<evidence type="ECO:0000313" key="6">
    <source>
        <dbReference type="Proteomes" id="UP000321155"/>
    </source>
</evidence>
<dbReference type="GO" id="GO:0006313">
    <property type="term" value="P:DNA transposition"/>
    <property type="evidence" value="ECO:0007669"/>
    <property type="project" value="InterPro"/>
</dbReference>
<evidence type="ECO:0000259" key="1">
    <source>
        <dbReference type="Pfam" id="PF01548"/>
    </source>
</evidence>
<organism evidence="3 5">
    <name type="scientific">Kocuria flava</name>
    <dbReference type="NCBI Taxonomy" id="446860"/>
    <lineage>
        <taxon>Bacteria</taxon>
        <taxon>Bacillati</taxon>
        <taxon>Actinomycetota</taxon>
        <taxon>Actinomycetes</taxon>
        <taxon>Micrococcales</taxon>
        <taxon>Micrococcaceae</taxon>
        <taxon>Kocuria</taxon>
    </lineage>
</organism>
<dbReference type="InterPro" id="IPR002525">
    <property type="entry name" value="Transp_IS110-like_N"/>
</dbReference>
<gene>
    <name evidence="3" type="ORF">AS188_03085</name>
    <name evidence="4" type="ORF">KFL01_30810</name>
</gene>
<dbReference type="NCBIfam" id="NF033542">
    <property type="entry name" value="transpos_IS110"/>
    <property type="match status" value="1"/>
</dbReference>
<dbReference type="AlphaFoldDB" id="A0A0U3HUD7"/>
<evidence type="ECO:0000313" key="3">
    <source>
        <dbReference type="EMBL" id="ALU38896.1"/>
    </source>
</evidence>
<dbReference type="InterPro" id="IPR003346">
    <property type="entry name" value="Transposase_20"/>
</dbReference>
<dbReference type="STRING" id="446860.AS188_03085"/>
<feature type="domain" description="Transposase IS116/IS110/IS902 C-terminal" evidence="2">
    <location>
        <begin position="234"/>
        <end position="315"/>
    </location>
</feature>
<dbReference type="KEGG" id="kfv:AS188_03085"/>
<dbReference type="Proteomes" id="UP000057181">
    <property type="component" value="Chromosome"/>
</dbReference>